<dbReference type="PANTHER" id="PTHR31025">
    <property type="entry name" value="SI:CH211-196P9.1-RELATED"/>
    <property type="match status" value="1"/>
</dbReference>
<dbReference type="Proteomes" id="UP001152320">
    <property type="component" value="Chromosome 20"/>
</dbReference>
<accession>A0A9Q0YK12</accession>
<dbReference type="EMBL" id="JAIZAY010000020">
    <property type="protein sequence ID" value="KAJ8022796.1"/>
    <property type="molecule type" value="Genomic_DNA"/>
</dbReference>
<reference evidence="1" key="1">
    <citation type="submission" date="2021-10" db="EMBL/GenBank/DDBJ databases">
        <title>Tropical sea cucumber genome reveals ecological adaptation and Cuvierian tubules defense mechanism.</title>
        <authorList>
            <person name="Chen T."/>
        </authorList>
    </citation>
    <scope>NUCLEOTIDE SEQUENCE</scope>
    <source>
        <strain evidence="1">Nanhai2018</strain>
        <tissue evidence="1">Muscle</tissue>
    </source>
</reference>
<comment type="caution">
    <text evidence="1">The sequence shown here is derived from an EMBL/GenBank/DDBJ whole genome shotgun (WGS) entry which is preliminary data.</text>
</comment>
<name>A0A9Q0YK12_HOLLE</name>
<dbReference type="OrthoDB" id="8196415at2759"/>
<evidence type="ECO:0000313" key="1">
    <source>
        <dbReference type="EMBL" id="KAJ8022796.1"/>
    </source>
</evidence>
<gene>
    <name evidence="1" type="ORF">HOLleu_37789</name>
</gene>
<organism evidence="1 2">
    <name type="scientific">Holothuria leucospilota</name>
    <name type="common">Black long sea cucumber</name>
    <name type="synonym">Mertensiothuria leucospilota</name>
    <dbReference type="NCBI Taxonomy" id="206669"/>
    <lineage>
        <taxon>Eukaryota</taxon>
        <taxon>Metazoa</taxon>
        <taxon>Echinodermata</taxon>
        <taxon>Eleutherozoa</taxon>
        <taxon>Echinozoa</taxon>
        <taxon>Holothuroidea</taxon>
        <taxon>Aspidochirotacea</taxon>
        <taxon>Aspidochirotida</taxon>
        <taxon>Holothuriidae</taxon>
        <taxon>Holothuria</taxon>
    </lineage>
</organism>
<dbReference type="PANTHER" id="PTHR31025:SF22">
    <property type="entry name" value="IP13529P"/>
    <property type="match status" value="1"/>
</dbReference>
<proteinExistence type="predicted"/>
<sequence>MSHSKDCILIDLMEQWPCLFKEAYLLDHFNTLVGINLKNKVEECAKTKIPRLYRFLEQEASHNQRLRQTLHSIKEAMEDPGCQGSEKVNLPGTPCVVTAGKPWEANRFQIAVGGQITTTVYNPIGALSVWFSSFYIFNLEYPPKASATVEFFQGCIAGINPPDGRGKSTKPKVKSIHPLVLKLSNKLKHLESEWSL</sequence>
<evidence type="ECO:0000313" key="2">
    <source>
        <dbReference type="Proteomes" id="UP001152320"/>
    </source>
</evidence>
<protein>
    <submittedName>
        <fullName evidence="1">Uncharacterized protein</fullName>
    </submittedName>
</protein>
<dbReference type="AlphaFoldDB" id="A0A9Q0YK12"/>
<keyword evidence="2" id="KW-1185">Reference proteome</keyword>